<dbReference type="AlphaFoldDB" id="A0A7M5XFD2"/>
<comment type="similarity">
    <text evidence="1">Belongs to the small GTPase superfamily. Ras family.</text>
</comment>
<dbReference type="EC" id="3.6.5.2" evidence="2"/>
<evidence type="ECO:0000256" key="3">
    <source>
        <dbReference type="ARBA" id="ARBA00022801"/>
    </source>
</evidence>
<accession>A0A7M5XFD2</accession>
<keyword evidence="7" id="KW-1185">Reference proteome</keyword>
<reference evidence="6" key="1">
    <citation type="submission" date="2021-01" db="UniProtKB">
        <authorList>
            <consortium name="EnsemblMetazoa"/>
        </authorList>
    </citation>
    <scope>IDENTIFICATION</scope>
</reference>
<protein>
    <recommendedName>
        <fullName evidence="2">small monomeric GTPase</fullName>
        <ecNumber evidence="2">3.6.5.2</ecNumber>
    </recommendedName>
</protein>
<dbReference type="SMART" id="SM00175">
    <property type="entry name" value="RAB"/>
    <property type="match status" value="1"/>
</dbReference>
<dbReference type="InterPro" id="IPR027417">
    <property type="entry name" value="P-loop_NTPase"/>
</dbReference>
<evidence type="ECO:0000256" key="2">
    <source>
        <dbReference type="ARBA" id="ARBA00011984"/>
    </source>
</evidence>
<evidence type="ECO:0000256" key="5">
    <source>
        <dbReference type="SAM" id="MobiDB-lite"/>
    </source>
</evidence>
<dbReference type="InterPro" id="IPR001806">
    <property type="entry name" value="Small_GTPase"/>
</dbReference>
<evidence type="ECO:0000313" key="7">
    <source>
        <dbReference type="Proteomes" id="UP000594262"/>
    </source>
</evidence>
<dbReference type="SUPFAM" id="SSF52540">
    <property type="entry name" value="P-loop containing nucleoside triphosphate hydrolases"/>
    <property type="match status" value="1"/>
</dbReference>
<dbReference type="GeneID" id="136811177"/>
<dbReference type="SMART" id="SM00173">
    <property type="entry name" value="RAS"/>
    <property type="match status" value="1"/>
</dbReference>
<dbReference type="GO" id="GO:0003925">
    <property type="term" value="F:G protein activity"/>
    <property type="evidence" value="ECO:0007669"/>
    <property type="project" value="UniProtKB-EC"/>
</dbReference>
<comment type="catalytic activity">
    <reaction evidence="4">
        <text>GTP + H2O = GDP + phosphate + H(+)</text>
        <dbReference type="Rhea" id="RHEA:19669"/>
        <dbReference type="ChEBI" id="CHEBI:15377"/>
        <dbReference type="ChEBI" id="CHEBI:15378"/>
        <dbReference type="ChEBI" id="CHEBI:37565"/>
        <dbReference type="ChEBI" id="CHEBI:43474"/>
        <dbReference type="ChEBI" id="CHEBI:58189"/>
        <dbReference type="EC" id="3.6.5.2"/>
    </reaction>
</comment>
<keyword evidence="3" id="KW-0378">Hydrolase</keyword>
<feature type="compositionally biased region" description="Polar residues" evidence="5">
    <location>
        <begin position="181"/>
        <end position="194"/>
    </location>
</feature>
<dbReference type="PANTHER" id="PTHR45704">
    <property type="entry name" value="RAS-LIKE FAMILY MEMBER 11"/>
    <property type="match status" value="1"/>
</dbReference>
<dbReference type="EnsemblMetazoa" id="CLYHEMT021145.1">
    <property type="protein sequence ID" value="CLYHEMP021145.1"/>
    <property type="gene ID" value="CLYHEMG021145"/>
</dbReference>
<sequence length="236" mass="27059">MHHSSKIIVMGGKCSGKTALVLRCLTGQFFPQTSTKTDTAYHFEHNGNLMDIIDTKGKNEALVSFADGIVLVYSITDRTSFLYLRTLMAKVRYLNFKRDLKIIVVGTKNDKAKDREVSLYEGQEYAVDNGCFFVETSACIPKHDIQDIFTQVLTKTQQEKTSLRIKRRSRASSSDYDSTSVTPPQSPTRKLSSSQKIYDSVRNFVQKKRRQSTSDYQRQYYQRPLNRALSKSLMMF</sequence>
<dbReference type="PROSITE" id="PS51419">
    <property type="entry name" value="RAB"/>
    <property type="match status" value="1"/>
</dbReference>
<dbReference type="Pfam" id="PF00071">
    <property type="entry name" value="Ras"/>
    <property type="match status" value="1"/>
</dbReference>
<dbReference type="RefSeq" id="XP_066923897.1">
    <property type="nucleotide sequence ID" value="XM_067067796.1"/>
</dbReference>
<evidence type="ECO:0000313" key="6">
    <source>
        <dbReference type="EnsemblMetazoa" id="CLYHEMP021145.1"/>
    </source>
</evidence>
<dbReference type="Proteomes" id="UP000594262">
    <property type="component" value="Unplaced"/>
</dbReference>
<dbReference type="GO" id="GO:0005525">
    <property type="term" value="F:GTP binding"/>
    <property type="evidence" value="ECO:0007669"/>
    <property type="project" value="InterPro"/>
</dbReference>
<dbReference type="PROSITE" id="PS51421">
    <property type="entry name" value="RAS"/>
    <property type="match status" value="1"/>
</dbReference>
<name>A0A7M5XFD2_9CNID</name>
<evidence type="ECO:0000256" key="1">
    <source>
        <dbReference type="ARBA" id="ARBA00008344"/>
    </source>
</evidence>
<feature type="region of interest" description="Disordered" evidence="5">
    <location>
        <begin position="161"/>
        <end position="194"/>
    </location>
</feature>
<dbReference type="InterPro" id="IPR051065">
    <property type="entry name" value="Ras-related_GTPase"/>
</dbReference>
<feature type="compositionally biased region" description="Low complexity" evidence="5">
    <location>
        <begin position="171"/>
        <end position="180"/>
    </location>
</feature>
<dbReference type="OrthoDB" id="18798at2759"/>
<organism evidence="6 7">
    <name type="scientific">Clytia hemisphaerica</name>
    <dbReference type="NCBI Taxonomy" id="252671"/>
    <lineage>
        <taxon>Eukaryota</taxon>
        <taxon>Metazoa</taxon>
        <taxon>Cnidaria</taxon>
        <taxon>Hydrozoa</taxon>
        <taxon>Hydroidolina</taxon>
        <taxon>Leptothecata</taxon>
        <taxon>Obeliida</taxon>
        <taxon>Clytiidae</taxon>
        <taxon>Clytia</taxon>
    </lineage>
</organism>
<evidence type="ECO:0000256" key="4">
    <source>
        <dbReference type="ARBA" id="ARBA00048098"/>
    </source>
</evidence>
<dbReference type="Gene3D" id="3.40.50.300">
    <property type="entry name" value="P-loop containing nucleotide triphosphate hydrolases"/>
    <property type="match status" value="1"/>
</dbReference>
<proteinExistence type="inferred from homology"/>